<proteinExistence type="predicted"/>
<name>A0A8K1D7N3_9PASS</name>
<organism evidence="1 2">
    <name type="scientific">Zosterops borbonicus</name>
    <dbReference type="NCBI Taxonomy" id="364589"/>
    <lineage>
        <taxon>Eukaryota</taxon>
        <taxon>Metazoa</taxon>
        <taxon>Chordata</taxon>
        <taxon>Craniata</taxon>
        <taxon>Vertebrata</taxon>
        <taxon>Euteleostomi</taxon>
        <taxon>Archelosauria</taxon>
        <taxon>Archosauria</taxon>
        <taxon>Dinosauria</taxon>
        <taxon>Saurischia</taxon>
        <taxon>Theropoda</taxon>
        <taxon>Coelurosauria</taxon>
        <taxon>Aves</taxon>
        <taxon>Neognathae</taxon>
        <taxon>Neoaves</taxon>
        <taxon>Telluraves</taxon>
        <taxon>Australaves</taxon>
        <taxon>Passeriformes</taxon>
        <taxon>Sylvioidea</taxon>
        <taxon>Zosteropidae</taxon>
        <taxon>Zosterops</taxon>
    </lineage>
</organism>
<accession>A0A8K1D7N3</accession>
<dbReference type="EMBL" id="SWJQ01001796">
    <property type="protein sequence ID" value="TRZ07394.1"/>
    <property type="molecule type" value="Genomic_DNA"/>
</dbReference>
<comment type="caution">
    <text evidence="1">The sequence shown here is derived from an EMBL/GenBank/DDBJ whole genome shotgun (WGS) entry which is preliminary data.</text>
</comment>
<evidence type="ECO:0000313" key="1">
    <source>
        <dbReference type="EMBL" id="TRZ07394.1"/>
    </source>
</evidence>
<evidence type="ECO:0000313" key="2">
    <source>
        <dbReference type="Proteomes" id="UP000796761"/>
    </source>
</evidence>
<keyword evidence="2" id="KW-1185">Reference proteome</keyword>
<dbReference type="OrthoDB" id="9352756at2759"/>
<dbReference type="Proteomes" id="UP000796761">
    <property type="component" value="Unassembled WGS sequence"/>
</dbReference>
<reference evidence="1" key="1">
    <citation type="submission" date="2019-04" db="EMBL/GenBank/DDBJ databases">
        <title>Genome assembly of Zosterops borbonicus 15179.</title>
        <authorList>
            <person name="Leroy T."/>
            <person name="Anselmetti Y."/>
            <person name="Tilak M.-K."/>
            <person name="Nabholz B."/>
        </authorList>
    </citation>
    <scope>NUCLEOTIDE SEQUENCE</scope>
    <source>
        <strain evidence="1">HGM_15179</strain>
        <tissue evidence="1">Muscle</tissue>
    </source>
</reference>
<dbReference type="AlphaFoldDB" id="A0A8K1D7N3"/>
<gene>
    <name evidence="1" type="ORF">HGM15179_019713</name>
</gene>
<protein>
    <submittedName>
        <fullName evidence="1">Uncharacterized protein</fullName>
    </submittedName>
</protein>
<sequence length="297" mass="32739">MKVSRIEERKKDKGKMDIELGAAVRLFRNMLSKRGERIKESELEQSALWARKKGQLQKASLMFSTTEWREIGDLLWSTVISGGKEGKIAQELGAVWGKVFRTLQFVSTEKKAATAAIQAFEGSVQEKPEPPSSRKPKTVKILSLCNRPICGLSASVSPTPQDVLDQVTKAEDLSPPPPTQTESETEVLQSLHSVGVKTGGDSALCQSLSKDVICLTTVSDSWGPGPQTLKEAPGLAEVERWPGLGGLNFARFRKRLDVVWEPWFKYIMGSQRILASTRVNPLDDSSLNACELSRILT</sequence>